<protein>
    <submittedName>
        <fullName evidence="2">GCN5 family acetyltransferase</fullName>
    </submittedName>
</protein>
<feature type="domain" description="N-acetyltransferase" evidence="1">
    <location>
        <begin position="3"/>
        <end position="138"/>
    </location>
</feature>
<organism evidence="2 3">
    <name type="scientific">Bosea thiooxidans</name>
    <dbReference type="NCBI Taxonomy" id="53254"/>
    <lineage>
        <taxon>Bacteria</taxon>
        <taxon>Pseudomonadati</taxon>
        <taxon>Pseudomonadota</taxon>
        <taxon>Alphaproteobacteria</taxon>
        <taxon>Hyphomicrobiales</taxon>
        <taxon>Boseaceae</taxon>
        <taxon>Bosea</taxon>
    </lineage>
</organism>
<dbReference type="Pfam" id="PF00583">
    <property type="entry name" value="Acetyltransf_1"/>
    <property type="match status" value="1"/>
</dbReference>
<dbReference type="SUPFAM" id="SSF55729">
    <property type="entry name" value="Acyl-CoA N-acyltransferases (Nat)"/>
    <property type="match status" value="1"/>
</dbReference>
<dbReference type="InterPro" id="IPR016181">
    <property type="entry name" value="Acyl_CoA_acyltransferase"/>
</dbReference>
<dbReference type="Proteomes" id="UP000051562">
    <property type="component" value="Unassembled WGS sequence"/>
</dbReference>
<evidence type="ECO:0000259" key="1">
    <source>
        <dbReference type="PROSITE" id="PS51186"/>
    </source>
</evidence>
<accession>A0A0Q3IAJ0</accession>
<dbReference type="AlphaFoldDB" id="A0A0Q3IAJ0"/>
<sequence>MALTVRRLAPTEWRSAFPIISQLRELTEEEFLRRVQRQTFSGYELVGAFDGQRIVGVMGVRPVHTLARGPHLHIDDLVVDKTCRKTGAGRALIDFADKEGRVRGMGAIFLDARQEAIPFYERLDFAFHAAPSMKKPLA</sequence>
<keyword evidence="2" id="KW-0808">Transferase</keyword>
<dbReference type="Gene3D" id="3.40.630.30">
    <property type="match status" value="1"/>
</dbReference>
<name>A0A0Q3IAJ0_9HYPH</name>
<comment type="caution">
    <text evidence="2">The sequence shown here is derived from an EMBL/GenBank/DDBJ whole genome shotgun (WGS) entry which is preliminary data.</text>
</comment>
<dbReference type="GO" id="GO:0016747">
    <property type="term" value="F:acyltransferase activity, transferring groups other than amino-acyl groups"/>
    <property type="evidence" value="ECO:0007669"/>
    <property type="project" value="InterPro"/>
</dbReference>
<proteinExistence type="predicted"/>
<reference evidence="2 3" key="1">
    <citation type="submission" date="2015-10" db="EMBL/GenBank/DDBJ databases">
        <title>Draft genome of Bosea thiooxidans.</title>
        <authorList>
            <person name="Wang X."/>
        </authorList>
    </citation>
    <scope>NUCLEOTIDE SEQUENCE [LARGE SCALE GENOMIC DNA]</scope>
    <source>
        <strain evidence="2 3">CGMCC 9174</strain>
    </source>
</reference>
<evidence type="ECO:0000313" key="2">
    <source>
        <dbReference type="EMBL" id="KQK31968.1"/>
    </source>
</evidence>
<dbReference type="OrthoDB" id="9789603at2"/>
<keyword evidence="3" id="KW-1185">Reference proteome</keyword>
<dbReference type="EMBL" id="LMAR01000010">
    <property type="protein sequence ID" value="KQK31968.1"/>
    <property type="molecule type" value="Genomic_DNA"/>
</dbReference>
<gene>
    <name evidence="2" type="ORF">ARD30_08835</name>
</gene>
<dbReference type="CDD" id="cd04301">
    <property type="entry name" value="NAT_SF"/>
    <property type="match status" value="1"/>
</dbReference>
<evidence type="ECO:0000313" key="3">
    <source>
        <dbReference type="Proteomes" id="UP000051562"/>
    </source>
</evidence>
<dbReference type="InterPro" id="IPR000182">
    <property type="entry name" value="GNAT_dom"/>
</dbReference>
<dbReference type="PROSITE" id="PS51186">
    <property type="entry name" value="GNAT"/>
    <property type="match status" value="1"/>
</dbReference>